<dbReference type="GO" id="GO:0004564">
    <property type="term" value="F:beta-fructofuranosidase activity"/>
    <property type="evidence" value="ECO:0007669"/>
    <property type="project" value="UniProtKB-EC"/>
</dbReference>
<evidence type="ECO:0000256" key="4">
    <source>
        <dbReference type="ARBA" id="ARBA00023295"/>
    </source>
</evidence>
<dbReference type="EMBL" id="CP047898">
    <property type="protein sequence ID" value="QHK21385.1"/>
    <property type="molecule type" value="Genomic_DNA"/>
</dbReference>
<evidence type="ECO:0000256" key="5">
    <source>
        <dbReference type="RuleBase" id="RU362110"/>
    </source>
</evidence>
<dbReference type="InterPro" id="IPR013148">
    <property type="entry name" value="Glyco_hydro_32_N"/>
</dbReference>
<evidence type="ECO:0000256" key="2">
    <source>
        <dbReference type="ARBA" id="ARBA00012758"/>
    </source>
</evidence>
<dbReference type="CDD" id="cd08996">
    <property type="entry name" value="GH32_FFase"/>
    <property type="match status" value="1"/>
</dbReference>
<keyword evidence="9" id="KW-1185">Reference proteome</keyword>
<dbReference type="InterPro" id="IPR051214">
    <property type="entry name" value="GH32_Enzymes"/>
</dbReference>
<dbReference type="AlphaFoldDB" id="A0A6P1NL72"/>
<sequence length="525" mass="57171">MTGLTHPLATVPQDELVIRAEADPHRPRFHFVSPAGWLNDPNGVSQWNGTYHLFYQYNPEGAFHHRILWGHATSTDLVTWTDQPVALEPTDGPDSPDADGCWSGVLVNDAGTPTLVYSGRHGEHELPCVAVGSPDLLTWTKAPENPVIAAPPSGVDVTAYRDHCVWREGSRWRQLVGSGIRGRGGTAFLYESADLRSWDYIGPLFIGDASARDPAATDWEGTMWECVDLFRAGPGTLGDAGGPADGGPADDVLVFSAWDDGDTRHPLYWTGRYAGDSYTPRQLRRLDYGSRYFYAPQSFADDAGRRVMFGWLQEGRTDEAMVEAGWSGVMSLPRVATLDDQGELAFTPVPEVESLRRDHVRIGPREVADSSVLARVSGNQLDLELELELEPGSVFRLGILASGISRAGTSQNPAEETVIEVGRAAGNSGDSWLRLDRSGSSLDHSVDAEERSGPVPLPGGKLHLRVLVDRSALEIFANGKPLTARVYPTLGGTAVRLSAVGNVRLRQLDAWRMEDAFTGPRPLFP</sequence>
<evidence type="ECO:0000313" key="8">
    <source>
        <dbReference type="EMBL" id="QHK21385.1"/>
    </source>
</evidence>
<dbReference type="Gene3D" id="2.115.10.20">
    <property type="entry name" value="Glycosyl hydrolase domain, family 43"/>
    <property type="match status" value="1"/>
</dbReference>
<dbReference type="SUPFAM" id="SSF75005">
    <property type="entry name" value="Arabinanase/levansucrase/invertase"/>
    <property type="match status" value="1"/>
</dbReference>
<dbReference type="Pfam" id="PF08244">
    <property type="entry name" value="Glyco_hydro_32C"/>
    <property type="match status" value="1"/>
</dbReference>
<organism evidence="8 9">
    <name type="scientific">Pseudarthrobacter psychrotolerans</name>
    <dbReference type="NCBI Taxonomy" id="2697569"/>
    <lineage>
        <taxon>Bacteria</taxon>
        <taxon>Bacillati</taxon>
        <taxon>Actinomycetota</taxon>
        <taxon>Actinomycetes</taxon>
        <taxon>Micrococcales</taxon>
        <taxon>Micrococcaceae</taxon>
        <taxon>Pseudarthrobacter</taxon>
    </lineage>
</organism>
<feature type="domain" description="Glycosyl hydrolase family 32 N-terminal" evidence="6">
    <location>
        <begin position="30"/>
        <end position="348"/>
    </location>
</feature>
<dbReference type="InterPro" id="IPR013320">
    <property type="entry name" value="ConA-like_dom_sf"/>
</dbReference>
<dbReference type="Proteomes" id="UP000464186">
    <property type="component" value="Chromosome"/>
</dbReference>
<dbReference type="SMART" id="SM00640">
    <property type="entry name" value="Glyco_32"/>
    <property type="match status" value="1"/>
</dbReference>
<protein>
    <recommendedName>
        <fullName evidence="2">beta-fructofuranosidase</fullName>
        <ecNumber evidence="2">3.2.1.26</ecNumber>
    </recommendedName>
</protein>
<comment type="similarity">
    <text evidence="1 5">Belongs to the glycosyl hydrolase 32 family.</text>
</comment>
<reference evidence="8 9" key="1">
    <citation type="submission" date="2020-01" db="EMBL/GenBank/DDBJ databases">
        <title>Pseudarthrobacter psychrotolerans sp. nov., isolated from antarctic soil.</title>
        <authorList>
            <person name="Shin Y."/>
            <person name="Park W."/>
        </authorList>
    </citation>
    <scope>NUCLEOTIDE SEQUENCE [LARGE SCALE GENOMIC DNA]</scope>
    <source>
        <strain evidence="8 9">YJ56</strain>
    </source>
</reference>
<dbReference type="PANTHER" id="PTHR43101:SF1">
    <property type="entry name" value="BETA-FRUCTOSIDASE"/>
    <property type="match status" value="1"/>
</dbReference>
<dbReference type="InterPro" id="IPR001362">
    <property type="entry name" value="Glyco_hydro_32"/>
</dbReference>
<evidence type="ECO:0000259" key="6">
    <source>
        <dbReference type="Pfam" id="PF00251"/>
    </source>
</evidence>
<name>A0A6P1NL72_9MICC</name>
<keyword evidence="3 5" id="KW-0378">Hydrolase</keyword>
<dbReference type="InterPro" id="IPR023296">
    <property type="entry name" value="Glyco_hydro_beta-prop_sf"/>
</dbReference>
<dbReference type="KEGG" id="psey:GU243_18635"/>
<dbReference type="EC" id="3.2.1.26" evidence="2"/>
<dbReference type="GO" id="GO:0005975">
    <property type="term" value="P:carbohydrate metabolic process"/>
    <property type="evidence" value="ECO:0007669"/>
    <property type="project" value="InterPro"/>
</dbReference>
<accession>A0A6P1NL72</accession>
<evidence type="ECO:0000256" key="3">
    <source>
        <dbReference type="ARBA" id="ARBA00022801"/>
    </source>
</evidence>
<dbReference type="InterPro" id="IPR013189">
    <property type="entry name" value="Glyco_hydro_32_C"/>
</dbReference>
<gene>
    <name evidence="8" type="ORF">GU243_18635</name>
</gene>
<evidence type="ECO:0000313" key="9">
    <source>
        <dbReference type="Proteomes" id="UP000464186"/>
    </source>
</evidence>
<keyword evidence="4 5" id="KW-0326">Glycosidase</keyword>
<dbReference type="Gene3D" id="2.60.120.560">
    <property type="entry name" value="Exo-inulinase, domain 1"/>
    <property type="match status" value="1"/>
</dbReference>
<evidence type="ECO:0000256" key="1">
    <source>
        <dbReference type="ARBA" id="ARBA00009902"/>
    </source>
</evidence>
<dbReference type="PANTHER" id="PTHR43101">
    <property type="entry name" value="BETA-FRUCTOSIDASE"/>
    <property type="match status" value="1"/>
</dbReference>
<dbReference type="Pfam" id="PF00251">
    <property type="entry name" value="Glyco_hydro_32N"/>
    <property type="match status" value="1"/>
</dbReference>
<evidence type="ECO:0000259" key="7">
    <source>
        <dbReference type="Pfam" id="PF08244"/>
    </source>
</evidence>
<dbReference type="SUPFAM" id="SSF49899">
    <property type="entry name" value="Concanavalin A-like lectins/glucanases"/>
    <property type="match status" value="1"/>
</dbReference>
<feature type="domain" description="Glycosyl hydrolase family 32 C-terminal" evidence="7">
    <location>
        <begin position="351"/>
        <end position="511"/>
    </location>
</feature>
<proteinExistence type="inferred from homology"/>